<dbReference type="InterPro" id="IPR019734">
    <property type="entry name" value="TPR_rpt"/>
</dbReference>
<dbReference type="SUPFAM" id="SSF48452">
    <property type="entry name" value="TPR-like"/>
    <property type="match status" value="1"/>
</dbReference>
<evidence type="ECO:0000256" key="1">
    <source>
        <dbReference type="PROSITE-ProRule" id="PRU00339"/>
    </source>
</evidence>
<dbReference type="AlphaFoldDB" id="A0A2K9LJJ2"/>
<evidence type="ECO:0000313" key="2">
    <source>
        <dbReference type="EMBL" id="AUM12529.1"/>
    </source>
</evidence>
<organism evidence="2 3">
    <name type="scientific">Ketobacter alkanivorans</name>
    <dbReference type="NCBI Taxonomy" id="1917421"/>
    <lineage>
        <taxon>Bacteria</taxon>
        <taxon>Pseudomonadati</taxon>
        <taxon>Pseudomonadota</taxon>
        <taxon>Gammaproteobacteria</taxon>
        <taxon>Pseudomonadales</taxon>
        <taxon>Ketobacteraceae</taxon>
        <taxon>Ketobacter</taxon>
    </lineage>
</organism>
<name>A0A2K9LJJ2_9GAMM</name>
<gene>
    <name evidence="2" type="ORF">Kalk_08895</name>
</gene>
<dbReference type="InterPro" id="IPR011990">
    <property type="entry name" value="TPR-like_helical_dom_sf"/>
</dbReference>
<feature type="repeat" description="TPR" evidence="1">
    <location>
        <begin position="108"/>
        <end position="141"/>
    </location>
</feature>
<dbReference type="PROSITE" id="PS50005">
    <property type="entry name" value="TPR"/>
    <property type="match status" value="1"/>
</dbReference>
<reference evidence="3" key="1">
    <citation type="submission" date="2017-08" db="EMBL/GenBank/DDBJ databases">
        <title>Direct submision.</title>
        <authorList>
            <person name="Kim S.-J."/>
            <person name="Rhee S.-K."/>
        </authorList>
    </citation>
    <scope>NUCLEOTIDE SEQUENCE [LARGE SCALE GENOMIC DNA]</scope>
    <source>
        <strain evidence="3">GI5</strain>
    </source>
</reference>
<dbReference type="EMBL" id="CP022684">
    <property type="protein sequence ID" value="AUM12529.1"/>
    <property type="molecule type" value="Genomic_DNA"/>
</dbReference>
<keyword evidence="1" id="KW-0802">TPR repeat</keyword>
<dbReference type="Gene3D" id="1.25.40.10">
    <property type="entry name" value="Tetratricopeptide repeat domain"/>
    <property type="match status" value="1"/>
</dbReference>
<keyword evidence="3" id="KW-1185">Reference proteome</keyword>
<proteinExistence type="predicted"/>
<sequence>MRVYCGFTPDRVVPVNKPESIGNKQIDVSLPGRGGKTMSALQAVAFAKMMGQQQQWPVAKVVMQQVTEQLPDYLEAWLALFEACEAMEDYVMLSGAATRCLEHKPRCVQALMALATALGKHQRHLEALEIIATAIKLEPDNPRLRKQRESLRQEREH</sequence>
<protein>
    <submittedName>
        <fullName evidence="2">Uncharacterized protein</fullName>
    </submittedName>
</protein>
<evidence type="ECO:0000313" key="3">
    <source>
        <dbReference type="Proteomes" id="UP000235116"/>
    </source>
</evidence>
<accession>A0A2K9LJJ2</accession>
<dbReference type="KEGG" id="kak:Kalk_08895"/>
<dbReference type="Proteomes" id="UP000235116">
    <property type="component" value="Chromosome"/>
</dbReference>